<proteinExistence type="predicted"/>
<protein>
    <submittedName>
        <fullName evidence="1">HDC10778</fullName>
    </submittedName>
</protein>
<name>Q6IL14_DROME</name>
<gene>
    <name evidence="1" type="ORF">HDC10778</name>
</gene>
<organism evidence="1">
    <name type="scientific">Drosophila melanogaster</name>
    <name type="common">Fruit fly</name>
    <dbReference type="NCBI Taxonomy" id="7227"/>
    <lineage>
        <taxon>Eukaryota</taxon>
        <taxon>Metazoa</taxon>
        <taxon>Ecdysozoa</taxon>
        <taxon>Arthropoda</taxon>
        <taxon>Hexapoda</taxon>
        <taxon>Insecta</taxon>
        <taxon>Pterygota</taxon>
        <taxon>Neoptera</taxon>
        <taxon>Endopterygota</taxon>
        <taxon>Diptera</taxon>
        <taxon>Brachycera</taxon>
        <taxon>Muscomorpha</taxon>
        <taxon>Ephydroidea</taxon>
        <taxon>Drosophilidae</taxon>
        <taxon>Drosophila</taxon>
        <taxon>Sophophora</taxon>
    </lineage>
</organism>
<sequence length="131" mass="14326">MRDMHHKVIQELVSVYSGHHCLPHAWDLGNEALPAMDPNTKPNQSQGPDFGCGNAHACVSLPLVLGPWSSPDGAVVSLVVPLKTLLTFVQPCGKCIDAARKHALLHIRSMQRERKRDVFNWIQIGLTGASS</sequence>
<accession>Q6IL14</accession>
<reference evidence="1" key="1">
    <citation type="journal article" date="2003" name="Genome Biol.">
        <title>An integrated gene annotation and transcriptional profiling approach towards the full gene content of the Drosophila genome.</title>
        <authorList>
            <person name="Hild M."/>
            <person name="Beckmann B."/>
            <person name="Haas S.A."/>
            <person name="Koch B."/>
            <person name="Solovyev V."/>
            <person name="Busold C."/>
            <person name="Fellenberg K."/>
            <person name="Boutros M."/>
            <person name="Vingron M."/>
            <person name="Sauer F."/>
            <person name="Hoheisel J.D."/>
            <person name="Paro R."/>
        </authorList>
    </citation>
    <scope>NUCLEOTIDE SEQUENCE</scope>
</reference>
<dbReference type="EMBL" id="BK002202">
    <property type="protein sequence ID" value="DAA03046.1"/>
    <property type="molecule type" value="Genomic_DNA"/>
</dbReference>
<dbReference type="AlphaFoldDB" id="Q6IL14"/>
<evidence type="ECO:0000313" key="1">
    <source>
        <dbReference type="EMBL" id="DAA03046.1"/>
    </source>
</evidence>